<dbReference type="SUPFAM" id="SSF52518">
    <property type="entry name" value="Thiamin diphosphate-binding fold (THDP-binding)"/>
    <property type="match status" value="1"/>
</dbReference>
<dbReference type="CDD" id="cd02000">
    <property type="entry name" value="TPP_E1_PDC_ADC_BCADC"/>
    <property type="match status" value="1"/>
</dbReference>
<dbReference type="InterPro" id="IPR029061">
    <property type="entry name" value="THDP-binding"/>
</dbReference>
<feature type="domain" description="Dehydrogenase E1 component" evidence="11">
    <location>
        <begin position="142"/>
        <end position="439"/>
    </location>
</feature>
<keyword evidence="8" id="KW-0496">Mitochondrion</keyword>
<comment type="function">
    <text evidence="9">The branched-chain alpha-keto dehydrogenase complex catalyzes the overall conversion of alpha-keto acids to acyl-CoA and CO(2). It contains multiple copies of three enzymatic components: branched-chain alpha-keto acid decarboxylase (E1), lipoamide acyltransferase (E2) and lipoamide dehydrogenase (E3).</text>
</comment>
<evidence type="ECO:0000313" key="13">
    <source>
        <dbReference type="Proteomes" id="UP000728032"/>
    </source>
</evidence>
<keyword evidence="9" id="KW-0786">Thiamine pyrophosphate</keyword>
<evidence type="ECO:0000256" key="3">
    <source>
        <dbReference type="ARBA" id="ARBA00008646"/>
    </source>
</evidence>
<dbReference type="Gene3D" id="3.40.50.970">
    <property type="match status" value="1"/>
</dbReference>
<comment type="cofactor">
    <cofactor evidence="1 9">
        <name>thiamine diphosphate</name>
        <dbReference type="ChEBI" id="CHEBI:58937"/>
    </cofactor>
</comment>
<dbReference type="Proteomes" id="UP000728032">
    <property type="component" value="Unassembled WGS sequence"/>
</dbReference>
<dbReference type="EC" id="1.2.4.4" evidence="9"/>
<organism evidence="12">
    <name type="scientific">Oppiella nova</name>
    <dbReference type="NCBI Taxonomy" id="334625"/>
    <lineage>
        <taxon>Eukaryota</taxon>
        <taxon>Metazoa</taxon>
        <taxon>Ecdysozoa</taxon>
        <taxon>Arthropoda</taxon>
        <taxon>Chelicerata</taxon>
        <taxon>Arachnida</taxon>
        <taxon>Acari</taxon>
        <taxon>Acariformes</taxon>
        <taxon>Sarcoptiformes</taxon>
        <taxon>Oribatida</taxon>
        <taxon>Brachypylina</taxon>
        <taxon>Oppioidea</taxon>
        <taxon>Oppiidae</taxon>
        <taxon>Oppiella</taxon>
    </lineage>
</organism>
<comment type="subcellular location">
    <subcellularLocation>
        <location evidence="2">Mitochondrion matrix</location>
    </subcellularLocation>
</comment>
<evidence type="ECO:0000256" key="1">
    <source>
        <dbReference type="ARBA" id="ARBA00001964"/>
    </source>
</evidence>
<name>A0A7R9M376_9ACAR</name>
<keyword evidence="7 9" id="KW-0560">Oxidoreductase</keyword>
<evidence type="ECO:0000256" key="2">
    <source>
        <dbReference type="ARBA" id="ARBA00004305"/>
    </source>
</evidence>
<protein>
    <recommendedName>
        <fullName evidence="9">2-oxoisovalerate dehydrogenase subunit alpha</fullName>
        <ecNumber evidence="9">1.2.4.4</ecNumber>
    </recommendedName>
    <alternativeName>
        <fullName evidence="9">Branched-chain alpha-keto acid dehydrogenase E1 component alpha chain</fullName>
    </alternativeName>
</protein>
<evidence type="ECO:0000256" key="7">
    <source>
        <dbReference type="ARBA" id="ARBA00023002"/>
    </source>
</evidence>
<dbReference type="EMBL" id="OC920583">
    <property type="protein sequence ID" value="CAD7652618.1"/>
    <property type="molecule type" value="Genomic_DNA"/>
</dbReference>
<dbReference type="FunFam" id="3.40.50.970:FF:000015">
    <property type="entry name" value="2-oxoisovalerate dehydrogenase subunit alpha"/>
    <property type="match status" value="1"/>
</dbReference>
<keyword evidence="5" id="KW-0809">Transit peptide</keyword>
<proteinExistence type="inferred from homology"/>
<dbReference type="InterPro" id="IPR001017">
    <property type="entry name" value="DH_E1"/>
</dbReference>
<sequence>MLKIIRKSSLKSLLDINGPKVGHKSVINHAVNGMRAASVGAIRSMWSESAGRPRVQTPVTTGATDGRTAPPGAPGGDQFEERPQFPGSRSEWTQELRFVDPNSYDGIPVYRVIDKSGETSVHDLQLLDTRLDRDLLIRLYRGMVRLNQMDTILYNAQRQGRISFYITSHGEEATHFGPAAALDFQDLVYGQYREPGVLIWRGFKPDDFVDQCFGNRNDLGKGRQMPIHYGSRALNYMTIKSTLTSQMVHSVGSAYAYKRQQNGRCVLCYFGDGAASEGDAHAALNFAATLDAPVIFYCRNNGFAISTPTHEQYRGDGIAARGPALGIPTVRIDGNDVLANFMATAEARRICLEESRPVLIEAMTYRVSHHSTSDDSTAYRSVDEVRNWTQNDHPIVRLKKLLLKRNWFSEDEEQRYKEEARKEIMAAVVRAEKVMKPSVESMFTDVYEELPDHLRDQYRELCEHVEAYREHYPMGLFDSADSREK</sequence>
<gene>
    <name evidence="12" type="ORF">ONB1V03_LOCUS9279</name>
</gene>
<keyword evidence="6" id="KW-0630">Potassium</keyword>
<dbReference type="PANTHER" id="PTHR43380:SF1">
    <property type="entry name" value="2-OXOISOVALERATE DEHYDROGENASE SUBUNIT ALPHA, MITOCHONDRIAL"/>
    <property type="match status" value="1"/>
</dbReference>
<evidence type="ECO:0000313" key="12">
    <source>
        <dbReference type="EMBL" id="CAD7652618.1"/>
    </source>
</evidence>
<dbReference type="PANTHER" id="PTHR43380">
    <property type="entry name" value="2-OXOISOVALERATE DEHYDROGENASE SUBUNIT ALPHA, MITOCHONDRIAL"/>
    <property type="match status" value="1"/>
</dbReference>
<comment type="catalytic activity">
    <reaction evidence="9">
        <text>N(6)-[(R)-lipoyl]-L-lysyl-[protein] + 3-methyl-2-oxobutanoate + H(+) = N(6)-[(R)-S(8)-2-methylpropanoyldihydrolipoyl]-L-lysyl-[protein] + CO2</text>
        <dbReference type="Rhea" id="RHEA:13457"/>
        <dbReference type="Rhea" id="RHEA-COMP:10474"/>
        <dbReference type="Rhea" id="RHEA-COMP:10497"/>
        <dbReference type="ChEBI" id="CHEBI:11851"/>
        <dbReference type="ChEBI" id="CHEBI:15378"/>
        <dbReference type="ChEBI" id="CHEBI:16526"/>
        <dbReference type="ChEBI" id="CHEBI:83099"/>
        <dbReference type="ChEBI" id="CHEBI:83142"/>
        <dbReference type="EC" id="1.2.4.4"/>
    </reaction>
</comment>
<evidence type="ECO:0000256" key="10">
    <source>
        <dbReference type="SAM" id="MobiDB-lite"/>
    </source>
</evidence>
<evidence type="ECO:0000256" key="5">
    <source>
        <dbReference type="ARBA" id="ARBA00022946"/>
    </source>
</evidence>
<keyword evidence="4" id="KW-0479">Metal-binding</keyword>
<evidence type="ECO:0000256" key="4">
    <source>
        <dbReference type="ARBA" id="ARBA00022723"/>
    </source>
</evidence>
<dbReference type="GO" id="GO:0046872">
    <property type="term" value="F:metal ion binding"/>
    <property type="evidence" value="ECO:0007669"/>
    <property type="project" value="UniProtKB-KW"/>
</dbReference>
<dbReference type="InterPro" id="IPR050771">
    <property type="entry name" value="Alpha-ketoacid_DH_E1_comp"/>
</dbReference>
<feature type="region of interest" description="Disordered" evidence="10">
    <location>
        <begin position="47"/>
        <end position="87"/>
    </location>
</feature>
<dbReference type="GO" id="GO:0009083">
    <property type="term" value="P:branched-chain amino acid catabolic process"/>
    <property type="evidence" value="ECO:0007669"/>
    <property type="project" value="TreeGrafter"/>
</dbReference>
<reference evidence="12" key="1">
    <citation type="submission" date="2020-11" db="EMBL/GenBank/DDBJ databases">
        <authorList>
            <person name="Tran Van P."/>
        </authorList>
    </citation>
    <scope>NUCLEOTIDE SEQUENCE</scope>
</reference>
<dbReference type="OrthoDB" id="3845at2759"/>
<comment type="similarity">
    <text evidence="3 9">Belongs to the BCKDHA family.</text>
</comment>
<dbReference type="EMBL" id="CAJPVJ010005758">
    <property type="protein sequence ID" value="CAG2169805.1"/>
    <property type="molecule type" value="Genomic_DNA"/>
</dbReference>
<dbReference type="GO" id="GO:0005759">
    <property type="term" value="C:mitochondrial matrix"/>
    <property type="evidence" value="ECO:0007669"/>
    <property type="project" value="UniProtKB-SubCell"/>
</dbReference>
<evidence type="ECO:0000259" key="11">
    <source>
        <dbReference type="Pfam" id="PF00676"/>
    </source>
</evidence>
<dbReference type="Pfam" id="PF00676">
    <property type="entry name" value="E1_dh"/>
    <property type="match status" value="1"/>
</dbReference>
<evidence type="ECO:0000256" key="9">
    <source>
        <dbReference type="RuleBase" id="RU365014"/>
    </source>
</evidence>
<evidence type="ECO:0000256" key="8">
    <source>
        <dbReference type="ARBA" id="ARBA00023128"/>
    </source>
</evidence>
<accession>A0A7R9M376</accession>
<dbReference type="AlphaFoldDB" id="A0A7R9M376"/>
<keyword evidence="13" id="KW-1185">Reference proteome</keyword>
<evidence type="ECO:0000256" key="6">
    <source>
        <dbReference type="ARBA" id="ARBA00022958"/>
    </source>
</evidence>
<dbReference type="GO" id="GO:0003863">
    <property type="term" value="F:branched-chain 2-oxo acid dehydrogenase activity"/>
    <property type="evidence" value="ECO:0007669"/>
    <property type="project" value="UniProtKB-EC"/>
</dbReference>